<dbReference type="AlphaFoldDB" id="A0A0E3SMZ5"/>
<protein>
    <submittedName>
        <fullName evidence="2">Uncharacterized protein</fullName>
    </submittedName>
</protein>
<dbReference type="OrthoDB" id="133523at2157"/>
<sequence length="112" mass="13180">MKAKMKILVAISFVILAIGLIFFLMIYQPGIGMYVKAEKIMDSPEKYVEFNLTDLEKYPYVKEAVMNPGKEIEVPFDNNDDMNEFSEIMYTNETEYLKLNGEYYHINYYSLD</sequence>
<dbReference type="GeneID" id="24790827"/>
<keyword evidence="1" id="KW-1133">Transmembrane helix</keyword>
<dbReference type="HOGENOM" id="CLU_171542_0_0_2"/>
<keyword evidence="1" id="KW-0472">Membrane</keyword>
<keyword evidence="1" id="KW-0812">Transmembrane</keyword>
<name>A0A0E3SMZ5_METBA</name>
<dbReference type="EMBL" id="CP009517">
    <property type="protein sequence ID" value="AKB83751.1"/>
    <property type="molecule type" value="Genomic_DNA"/>
</dbReference>
<evidence type="ECO:0000313" key="2">
    <source>
        <dbReference type="EMBL" id="AKB83751.1"/>
    </source>
</evidence>
<dbReference type="KEGG" id="mbak:MSBR3_3173"/>
<reference evidence="2" key="1">
    <citation type="submission" date="2014-07" db="EMBL/GenBank/DDBJ databases">
        <title>Methanogenic archaea and the global carbon cycle.</title>
        <authorList>
            <person name="Henriksen J.R."/>
            <person name="Luke J."/>
            <person name="Reinhart S."/>
            <person name="Benedict M.N."/>
            <person name="Youngblut N.D."/>
            <person name="Metcalf M.E."/>
            <person name="Whitaker R.J."/>
            <person name="Metcalf W.W."/>
        </authorList>
    </citation>
    <scope>NUCLEOTIDE SEQUENCE [LARGE SCALE GENOMIC DNA]</scope>
    <source>
        <strain evidence="2">3</strain>
    </source>
</reference>
<gene>
    <name evidence="2" type="ORF">MSBR3_3173</name>
</gene>
<dbReference type="RefSeq" id="WP_048109390.1">
    <property type="nucleotide sequence ID" value="NZ_CP009517.1"/>
</dbReference>
<evidence type="ECO:0000256" key="1">
    <source>
        <dbReference type="SAM" id="Phobius"/>
    </source>
</evidence>
<evidence type="ECO:0000313" key="3">
    <source>
        <dbReference type="Proteomes" id="UP000033066"/>
    </source>
</evidence>
<keyword evidence="3" id="KW-1185">Reference proteome</keyword>
<accession>A0A0E3SMZ5</accession>
<dbReference type="Proteomes" id="UP000033066">
    <property type="component" value="Chromosome"/>
</dbReference>
<organism evidence="2 3">
    <name type="scientific">Methanosarcina barkeri 3</name>
    <dbReference type="NCBI Taxonomy" id="1434107"/>
    <lineage>
        <taxon>Archaea</taxon>
        <taxon>Methanobacteriati</taxon>
        <taxon>Methanobacteriota</taxon>
        <taxon>Stenosarchaea group</taxon>
        <taxon>Methanomicrobia</taxon>
        <taxon>Methanosarcinales</taxon>
        <taxon>Methanosarcinaceae</taxon>
        <taxon>Methanosarcina</taxon>
    </lineage>
</organism>
<proteinExistence type="predicted"/>
<feature type="transmembrane region" description="Helical" evidence="1">
    <location>
        <begin position="7"/>
        <end position="27"/>
    </location>
</feature>
<dbReference type="PATRIC" id="fig|1434107.4.peg.4002"/>